<dbReference type="SMART" id="SM00028">
    <property type="entry name" value="TPR"/>
    <property type="match status" value="2"/>
</dbReference>
<dbReference type="GO" id="GO:0035269">
    <property type="term" value="P:protein O-linked glycosylation via mannose"/>
    <property type="evidence" value="ECO:0007669"/>
    <property type="project" value="TreeGrafter"/>
</dbReference>
<evidence type="ECO:0000313" key="5">
    <source>
        <dbReference type="EMBL" id="STZ57496.1"/>
    </source>
</evidence>
<feature type="transmembrane region" description="Helical" evidence="4">
    <location>
        <begin position="286"/>
        <end position="304"/>
    </location>
</feature>
<sequence length="335" mass="35536">MTAVEEVLGRARLYSAARQFDKAAEVLGSALQSHPDEPTLLVAMSRVRLHLDDPVAAASSAHNALTLAPERTDAMRVYAAALERLGRRDDAMSVAYRAVCTDPQNHLTHFTYASVLLNAGYAPQALTAAAEAVRLQPGDAENHFLAGRILAKLNRLHESSAAYEETLRLDPQHADAAHNIAVNRLNRGHWSRALQGLLGAARMDPALGDHVRRNIGVALIRPLRWTTPAAVVLCLAAVVCTARPEDVVPRVVAAVGAILVSALLVWITRLVPASARRSVVRTRPMLAARAGHGVGAVLIGAVAVTGLVPAFVLSASMLLVLAGVVLNVIGWLTGS</sequence>
<evidence type="ECO:0000256" key="4">
    <source>
        <dbReference type="SAM" id="Phobius"/>
    </source>
</evidence>
<gene>
    <name evidence="5" type="ORF">NCTC10821_00998</name>
</gene>
<dbReference type="InterPro" id="IPR011990">
    <property type="entry name" value="TPR-like_helical_dom_sf"/>
</dbReference>
<dbReference type="Gene3D" id="1.25.40.10">
    <property type="entry name" value="Tetratricopeptide repeat domain"/>
    <property type="match status" value="1"/>
</dbReference>
<dbReference type="EMBL" id="UGQT01000001">
    <property type="protein sequence ID" value="STZ57496.1"/>
    <property type="molecule type" value="Genomic_DNA"/>
</dbReference>
<dbReference type="Proteomes" id="UP000254978">
    <property type="component" value="Unassembled WGS sequence"/>
</dbReference>
<keyword evidence="4" id="KW-1133">Transmembrane helix</keyword>
<dbReference type="InterPro" id="IPR019734">
    <property type="entry name" value="TPR_rpt"/>
</dbReference>
<keyword evidence="1" id="KW-0677">Repeat</keyword>
<dbReference type="PANTHER" id="PTHR44227:SF3">
    <property type="entry name" value="PROTEIN O-MANNOSYL-TRANSFERASE TMTC4"/>
    <property type="match status" value="1"/>
</dbReference>
<evidence type="ECO:0000256" key="2">
    <source>
        <dbReference type="ARBA" id="ARBA00022803"/>
    </source>
</evidence>
<evidence type="ECO:0000256" key="1">
    <source>
        <dbReference type="ARBA" id="ARBA00022737"/>
    </source>
</evidence>
<feature type="transmembrane region" description="Helical" evidence="4">
    <location>
        <begin position="247"/>
        <end position="266"/>
    </location>
</feature>
<evidence type="ECO:0000256" key="3">
    <source>
        <dbReference type="PROSITE-ProRule" id="PRU00339"/>
    </source>
</evidence>
<dbReference type="Pfam" id="PF13432">
    <property type="entry name" value="TPR_16"/>
    <property type="match status" value="2"/>
</dbReference>
<dbReference type="PANTHER" id="PTHR44227">
    <property type="match status" value="1"/>
</dbReference>
<organism evidence="5 6">
    <name type="scientific">Mycolicibacterium tokaiense</name>
    <dbReference type="NCBI Taxonomy" id="39695"/>
    <lineage>
        <taxon>Bacteria</taxon>
        <taxon>Bacillati</taxon>
        <taxon>Actinomycetota</taxon>
        <taxon>Actinomycetes</taxon>
        <taxon>Mycobacteriales</taxon>
        <taxon>Mycobacteriaceae</taxon>
        <taxon>Mycolicibacterium</taxon>
    </lineage>
</organism>
<name>A0A378TDA1_9MYCO</name>
<dbReference type="GO" id="GO:0030968">
    <property type="term" value="P:endoplasmic reticulum unfolded protein response"/>
    <property type="evidence" value="ECO:0007669"/>
    <property type="project" value="TreeGrafter"/>
</dbReference>
<protein>
    <submittedName>
        <fullName evidence="5">Tetratricopeptide repeat protein</fullName>
    </submittedName>
</protein>
<dbReference type="InterPro" id="IPR052346">
    <property type="entry name" value="O-mannosyl-transferase_TMTC"/>
</dbReference>
<dbReference type="PROSITE" id="PS50005">
    <property type="entry name" value="TPR"/>
    <property type="match status" value="1"/>
</dbReference>
<feature type="repeat" description="TPR" evidence="3">
    <location>
        <begin position="140"/>
        <end position="173"/>
    </location>
</feature>
<accession>A0A378TDA1</accession>
<dbReference type="SUPFAM" id="SSF48452">
    <property type="entry name" value="TPR-like"/>
    <property type="match status" value="1"/>
</dbReference>
<evidence type="ECO:0000313" key="6">
    <source>
        <dbReference type="Proteomes" id="UP000254978"/>
    </source>
</evidence>
<feature type="transmembrane region" description="Helical" evidence="4">
    <location>
        <begin position="310"/>
        <end position="332"/>
    </location>
</feature>
<dbReference type="GO" id="GO:0000030">
    <property type="term" value="F:mannosyltransferase activity"/>
    <property type="evidence" value="ECO:0007669"/>
    <property type="project" value="TreeGrafter"/>
</dbReference>
<keyword evidence="2 3" id="KW-0802">TPR repeat</keyword>
<keyword evidence="6" id="KW-1185">Reference proteome</keyword>
<dbReference type="RefSeq" id="WP_163908252.1">
    <property type="nucleotide sequence ID" value="NZ_AP022600.1"/>
</dbReference>
<keyword evidence="4" id="KW-0472">Membrane</keyword>
<dbReference type="AlphaFoldDB" id="A0A378TDA1"/>
<reference evidence="5 6" key="1">
    <citation type="submission" date="2018-06" db="EMBL/GenBank/DDBJ databases">
        <authorList>
            <consortium name="Pathogen Informatics"/>
            <person name="Doyle S."/>
        </authorList>
    </citation>
    <scope>NUCLEOTIDE SEQUENCE [LARGE SCALE GENOMIC DNA]</scope>
    <source>
        <strain evidence="5 6">NCTC10821</strain>
    </source>
</reference>
<proteinExistence type="predicted"/>
<keyword evidence="4" id="KW-0812">Transmembrane</keyword>